<dbReference type="PANTHER" id="PTHR42784:SF1">
    <property type="entry name" value="PYRANOSE 2-OXIDASE"/>
    <property type="match status" value="1"/>
</dbReference>
<dbReference type="InterPro" id="IPR036188">
    <property type="entry name" value="FAD/NAD-bd_sf"/>
</dbReference>
<dbReference type="PANTHER" id="PTHR42784">
    <property type="entry name" value="PYRANOSE 2-OXIDASE"/>
    <property type="match status" value="1"/>
</dbReference>
<evidence type="ECO:0000313" key="8">
    <source>
        <dbReference type="Proteomes" id="UP001595867"/>
    </source>
</evidence>
<dbReference type="InterPro" id="IPR051473">
    <property type="entry name" value="P2Ox-like"/>
</dbReference>
<keyword evidence="5" id="KW-0560">Oxidoreductase</keyword>
<keyword evidence="4" id="KW-0274">FAD</keyword>
<proteinExistence type="inferred from homology"/>
<dbReference type="RefSeq" id="WP_378072372.1">
    <property type="nucleotide sequence ID" value="NZ_JBHSBL010000028.1"/>
</dbReference>
<sequence length="508" mass="54866">MLGAGTYGAYCAAKLAGRGKRVLLLDAGTVVIPEHVQNLGNIELRVPRGKPDPNGVWWSPWRSNVYFPGLAFCAGGRSMFSGGWLARLSADDLSGWPQRAAADLEAGYARLEEETGVVPAWDFVDGALHTTLLPMVREAAREVPGLRADEVGTAPLAVQAASPEFGLFPFRKFSSLPVLLNAVRDDRLRERRRLHFVPRATALRLWHGNGVVRALDVGLPGRRERLPILPGCTVVLALGTVESTRLALNSFPTPAMGRGLMIHTRSDFVARIHRSALPARDGDRLGVATILARGATGTGRFHFQITATTGTGGADDPLFRTIPDLDHLDRLRTTGVDPEWVTVVIRAVGETHGDPHTPAGAADGNWITVDSNHPDGFQVPTAYVNVHLSRADLDTWQAMDAAAVALLGALAPDPEKIRYWYGTSWHRTPFPLGADGFPSWHWPLGDSHHEVGGLRMGDDPATSVTDPDGRFHHLRNAYACDGSVFPSCGSAGPMLTGLTLARRLADHL</sequence>
<protein>
    <submittedName>
        <fullName evidence="7">GMC oxidoreductase</fullName>
    </submittedName>
</protein>
<evidence type="ECO:0000256" key="4">
    <source>
        <dbReference type="ARBA" id="ARBA00022827"/>
    </source>
</evidence>
<comment type="similarity">
    <text evidence="2">Belongs to the GMC oxidoreductase family.</text>
</comment>
<keyword evidence="8" id="KW-1185">Reference proteome</keyword>
<feature type="domain" description="Glucose-methanol-choline oxidoreductase C-terminal" evidence="6">
    <location>
        <begin position="369"/>
        <end position="501"/>
    </location>
</feature>
<dbReference type="Pfam" id="PF05199">
    <property type="entry name" value="GMC_oxred_C"/>
    <property type="match status" value="1"/>
</dbReference>
<dbReference type="Proteomes" id="UP001595867">
    <property type="component" value="Unassembled WGS sequence"/>
</dbReference>
<name>A0ABV8J4G9_9ACTN</name>
<dbReference type="Gene3D" id="3.50.50.60">
    <property type="entry name" value="FAD/NAD(P)-binding domain"/>
    <property type="match status" value="2"/>
</dbReference>
<organism evidence="7 8">
    <name type="scientific">Actinoplanes subglobosus</name>
    <dbReference type="NCBI Taxonomy" id="1547892"/>
    <lineage>
        <taxon>Bacteria</taxon>
        <taxon>Bacillati</taxon>
        <taxon>Actinomycetota</taxon>
        <taxon>Actinomycetes</taxon>
        <taxon>Micromonosporales</taxon>
        <taxon>Micromonosporaceae</taxon>
        <taxon>Actinoplanes</taxon>
    </lineage>
</organism>
<gene>
    <name evidence="7" type="ORF">ACFO0C_41730</name>
</gene>
<evidence type="ECO:0000313" key="7">
    <source>
        <dbReference type="EMBL" id="MFC4071497.1"/>
    </source>
</evidence>
<dbReference type="EMBL" id="JBHSBL010000028">
    <property type="protein sequence ID" value="MFC4071497.1"/>
    <property type="molecule type" value="Genomic_DNA"/>
</dbReference>
<comment type="cofactor">
    <cofactor evidence="1">
        <name>FAD</name>
        <dbReference type="ChEBI" id="CHEBI:57692"/>
    </cofactor>
</comment>
<evidence type="ECO:0000256" key="5">
    <source>
        <dbReference type="ARBA" id="ARBA00023002"/>
    </source>
</evidence>
<accession>A0ABV8J4G9</accession>
<comment type="caution">
    <text evidence="7">The sequence shown here is derived from an EMBL/GenBank/DDBJ whole genome shotgun (WGS) entry which is preliminary data.</text>
</comment>
<evidence type="ECO:0000256" key="3">
    <source>
        <dbReference type="ARBA" id="ARBA00022630"/>
    </source>
</evidence>
<keyword evidence="3" id="KW-0285">Flavoprotein</keyword>
<reference evidence="8" key="1">
    <citation type="journal article" date="2019" name="Int. J. Syst. Evol. Microbiol.">
        <title>The Global Catalogue of Microorganisms (GCM) 10K type strain sequencing project: providing services to taxonomists for standard genome sequencing and annotation.</title>
        <authorList>
            <consortium name="The Broad Institute Genomics Platform"/>
            <consortium name="The Broad Institute Genome Sequencing Center for Infectious Disease"/>
            <person name="Wu L."/>
            <person name="Ma J."/>
        </authorList>
    </citation>
    <scope>NUCLEOTIDE SEQUENCE [LARGE SCALE GENOMIC DNA]</scope>
    <source>
        <strain evidence="8">TBRC 5832</strain>
    </source>
</reference>
<evidence type="ECO:0000259" key="6">
    <source>
        <dbReference type="Pfam" id="PF05199"/>
    </source>
</evidence>
<evidence type="ECO:0000256" key="2">
    <source>
        <dbReference type="ARBA" id="ARBA00010790"/>
    </source>
</evidence>
<evidence type="ECO:0000256" key="1">
    <source>
        <dbReference type="ARBA" id="ARBA00001974"/>
    </source>
</evidence>
<dbReference type="SUPFAM" id="SSF51905">
    <property type="entry name" value="FAD/NAD(P)-binding domain"/>
    <property type="match status" value="1"/>
</dbReference>
<dbReference type="InterPro" id="IPR007867">
    <property type="entry name" value="GMC_OxRtase_C"/>
</dbReference>